<dbReference type="InterPro" id="IPR018501">
    <property type="entry name" value="DDT_dom"/>
</dbReference>
<feature type="compositionally biased region" description="Acidic residues" evidence="5">
    <location>
        <begin position="740"/>
        <end position="749"/>
    </location>
</feature>
<feature type="compositionally biased region" description="Low complexity" evidence="5">
    <location>
        <begin position="283"/>
        <end position="298"/>
    </location>
</feature>
<keyword evidence="4" id="KW-0175">Coiled coil</keyword>
<evidence type="ECO:0000259" key="6">
    <source>
        <dbReference type="PROSITE" id="PS51136"/>
    </source>
</evidence>
<dbReference type="GO" id="GO:0005634">
    <property type="term" value="C:nucleus"/>
    <property type="evidence" value="ECO:0007669"/>
    <property type="project" value="UniProtKB-SubCell"/>
</dbReference>
<organism evidence="7 8">
    <name type="scientific">Mycoemilia scoparia</name>
    <dbReference type="NCBI Taxonomy" id="417184"/>
    <lineage>
        <taxon>Eukaryota</taxon>
        <taxon>Fungi</taxon>
        <taxon>Fungi incertae sedis</taxon>
        <taxon>Zoopagomycota</taxon>
        <taxon>Kickxellomycotina</taxon>
        <taxon>Kickxellomycetes</taxon>
        <taxon>Kickxellales</taxon>
        <taxon>Kickxellaceae</taxon>
        <taxon>Mycoemilia</taxon>
    </lineage>
</organism>
<dbReference type="InterPro" id="IPR028941">
    <property type="entry name" value="WHIM2_dom"/>
</dbReference>
<dbReference type="PANTHER" id="PTHR32075">
    <property type="entry name" value="ISWI CHROMATIN-REMODELING COMPLEX SUBUNIT YPL216W-RELATED"/>
    <property type="match status" value="1"/>
</dbReference>
<reference evidence="7" key="1">
    <citation type="submission" date="2022-07" db="EMBL/GenBank/DDBJ databases">
        <title>Phylogenomic reconstructions and comparative analyses of Kickxellomycotina fungi.</title>
        <authorList>
            <person name="Reynolds N.K."/>
            <person name="Stajich J.E."/>
            <person name="Barry K."/>
            <person name="Grigoriev I.V."/>
            <person name="Crous P."/>
            <person name="Smith M.E."/>
        </authorList>
    </citation>
    <scope>NUCLEOTIDE SEQUENCE</scope>
    <source>
        <strain evidence="7">NBRC 100468</strain>
    </source>
</reference>
<dbReference type="GO" id="GO:0000785">
    <property type="term" value="C:chromatin"/>
    <property type="evidence" value="ECO:0007669"/>
    <property type="project" value="UniProtKB-ARBA"/>
</dbReference>
<feature type="compositionally biased region" description="Basic residues" evidence="5">
    <location>
        <begin position="599"/>
        <end position="613"/>
    </location>
</feature>
<evidence type="ECO:0000256" key="1">
    <source>
        <dbReference type="ARBA" id="ARBA00004123"/>
    </source>
</evidence>
<feature type="compositionally biased region" description="Low complexity" evidence="5">
    <location>
        <begin position="728"/>
        <end position="738"/>
    </location>
</feature>
<feature type="domain" description="WAC" evidence="6">
    <location>
        <begin position="26"/>
        <end position="135"/>
    </location>
</feature>
<dbReference type="PANTHER" id="PTHR32075:SF6">
    <property type="entry name" value="ISWI CHROMATIN-REMODELING COMPLEX SUBUNIT YPL216W-RELATED"/>
    <property type="match status" value="1"/>
</dbReference>
<feature type="compositionally biased region" description="Basic and acidic residues" evidence="5">
    <location>
        <begin position="583"/>
        <end position="592"/>
    </location>
</feature>
<dbReference type="GO" id="GO:0031509">
    <property type="term" value="P:subtelomeric heterochromatin formation"/>
    <property type="evidence" value="ECO:0007669"/>
    <property type="project" value="TreeGrafter"/>
</dbReference>
<feature type="compositionally biased region" description="Polar residues" evidence="5">
    <location>
        <begin position="1174"/>
        <end position="1203"/>
    </location>
</feature>
<proteinExistence type="predicted"/>
<evidence type="ECO:0000313" key="7">
    <source>
        <dbReference type="EMBL" id="KAJ1921675.1"/>
    </source>
</evidence>
<dbReference type="PROSITE" id="PS51136">
    <property type="entry name" value="WAC"/>
    <property type="match status" value="1"/>
</dbReference>
<evidence type="ECO:0000256" key="2">
    <source>
        <dbReference type="ARBA" id="ARBA00023242"/>
    </source>
</evidence>
<dbReference type="Pfam" id="PF10537">
    <property type="entry name" value="WAC_Acf1_DNA_bd"/>
    <property type="match status" value="1"/>
</dbReference>
<feature type="compositionally biased region" description="Polar residues" evidence="5">
    <location>
        <begin position="553"/>
        <end position="567"/>
    </location>
</feature>
<keyword evidence="8" id="KW-1185">Reference proteome</keyword>
<feature type="coiled-coil region" evidence="4">
    <location>
        <begin position="881"/>
        <end position="908"/>
    </location>
</feature>
<feature type="compositionally biased region" description="Low complexity" evidence="5">
    <location>
        <begin position="702"/>
        <end position="717"/>
    </location>
</feature>
<evidence type="ECO:0000256" key="4">
    <source>
        <dbReference type="SAM" id="Coils"/>
    </source>
</evidence>
<feature type="compositionally biased region" description="Basic and acidic residues" evidence="5">
    <location>
        <begin position="402"/>
        <end position="412"/>
    </location>
</feature>
<name>A0A9W8A2R1_9FUNG</name>
<keyword evidence="2 3" id="KW-0539">Nucleus</keyword>
<dbReference type="Pfam" id="PF15613">
    <property type="entry name" value="WSD"/>
    <property type="match status" value="1"/>
</dbReference>
<evidence type="ECO:0000256" key="3">
    <source>
        <dbReference type="PROSITE-ProRule" id="PRU00475"/>
    </source>
</evidence>
<comment type="caution">
    <text evidence="7">The sequence shown here is derived from an EMBL/GenBank/DDBJ whole genome shotgun (WGS) entry which is preliminary data.</text>
</comment>
<feature type="compositionally biased region" description="Polar residues" evidence="5">
    <location>
        <begin position="685"/>
        <end position="701"/>
    </location>
</feature>
<feature type="region of interest" description="Disordered" evidence="5">
    <location>
        <begin position="390"/>
        <end position="420"/>
    </location>
</feature>
<feature type="compositionally biased region" description="Acidic residues" evidence="5">
    <location>
        <begin position="315"/>
        <end position="326"/>
    </location>
</feature>
<evidence type="ECO:0000313" key="8">
    <source>
        <dbReference type="Proteomes" id="UP001150538"/>
    </source>
</evidence>
<feature type="region of interest" description="Disordered" evidence="5">
    <location>
        <begin position="1234"/>
        <end position="1289"/>
    </location>
</feature>
<feature type="compositionally biased region" description="Polar residues" evidence="5">
    <location>
        <begin position="649"/>
        <end position="660"/>
    </location>
</feature>
<feature type="region of interest" description="Disordered" evidence="5">
    <location>
        <begin position="914"/>
        <end position="958"/>
    </location>
</feature>
<dbReference type="EMBL" id="JANBPU010000003">
    <property type="protein sequence ID" value="KAJ1921675.1"/>
    <property type="molecule type" value="Genomic_DNA"/>
</dbReference>
<protein>
    <recommendedName>
        <fullName evidence="6">WAC domain-containing protein</fullName>
    </recommendedName>
</protein>
<comment type="subcellular location">
    <subcellularLocation>
        <location evidence="1 3">Nucleus</location>
    </subcellularLocation>
</comment>
<dbReference type="GO" id="GO:0000781">
    <property type="term" value="C:chromosome, telomeric region"/>
    <property type="evidence" value="ECO:0007669"/>
    <property type="project" value="GOC"/>
</dbReference>
<dbReference type="OrthoDB" id="332390at2759"/>
<dbReference type="Proteomes" id="UP001150538">
    <property type="component" value="Unassembled WGS sequence"/>
</dbReference>
<feature type="compositionally biased region" description="Basic residues" evidence="5">
    <location>
        <begin position="1266"/>
        <end position="1277"/>
    </location>
</feature>
<feature type="region of interest" description="Disordered" evidence="5">
    <location>
        <begin position="553"/>
        <end position="637"/>
    </location>
</feature>
<feature type="compositionally biased region" description="Low complexity" evidence="5">
    <location>
        <begin position="948"/>
        <end position="958"/>
    </location>
</feature>
<dbReference type="InterPro" id="IPR013136">
    <property type="entry name" value="WSTF_Acf1_Cbp146"/>
</dbReference>
<dbReference type="Pfam" id="PF02791">
    <property type="entry name" value="DDT"/>
    <property type="match status" value="1"/>
</dbReference>
<feature type="region of interest" description="Disordered" evidence="5">
    <location>
        <begin position="1174"/>
        <end position="1212"/>
    </location>
</feature>
<accession>A0A9W8A2R1</accession>
<sequence length="1301" mass="144120">MPLRNGEKVECVPLPSPEFIKQDPSRKVWCIRSTGEIFTEYSQYLERLQVYRQPTWECEVTGKGGLTYEQALYSEQTARPKEPEDLDGFSTSLKVRILDYVHEKAGTIPKIAKEVIEHFQHNFSVGDRLEVRNTEYGPKDCDGLVLAIKNNGENASSITDGTEPEVVIPHTITTSVDNGNPDSSLFIVSPLDLDGRPTTGSDIEVERWQLSHPKNLFTSKKISQFLKKHGIVYSVDSSPCYSIHEKFRKKYGIGQPHELLALSRSSSENKRKRGNSDSHEKNNGVSASNKKASSKLSSQQPPNKKSKNSTKETNAEPEEDEDSDTPDDTKEIAPQIIIPKLYPAPFDPETELRIAPFKKYPIDDLDLIQLLHIKYGQGIVKDIEKLNSKSDGPKQLSLSDSWGKKPDDKTEAEPEAESTTYTITHWPKPVSTFLTPYKCIGQMMSTFIYLTSFSKPLFLSPFTLDLYETAINFPYNDPAISSDIPASERVKNLSSDAPCPPLLTELHISLLNIIIGNRKKNKSGYFSTRISRLAQALKLEADEDMRLMMESGVTNGENTTANGTSLEEANLVDGSGVNSVYENTREEDDRFVDANSKSTKPKPAKNARAKQLKTKGNGQHGRGSRGGSVVAPSSDLDSTAISDVDSVTSANTYTGYNDSIVSGDEGSAAGGRGTRKSSRLAVHSRTIQVKRSTRATRSTILRQTSSRANSRQSSVSRTKGRTSKGRQASIASSEIGESGSDGDDDDNQDEERCANGYVSSDVEGSVGTSASTRDPRLDEKRLDNSPFNVRKYLRTWATGWAKSNIRRGNKYWEHKLLGWMVEASHSYPVLQPFIKVFTASGIDEASLRKSFIGAFTVSERLSIIECLIEDSLNTNPIKQYVDECYEAIQETKRERVEVRRELRKITELFAQLDKDERAANAPPTTEQANSKGEENKEASDSAPGPTDNNNSNNSSTSEISTMASMRELSRKMSKEAHQRQLERRRLGEAEHHCLRRLEVLEKEAIRYQVGNMKPIGTDRYMNKYYYIDGLGDSLAHSTGRLFVVPCTYSERYRVSLRVPQFVMKGWDLELGPEWVIPKSSGDVSGENEDGKPNINGDINAISTLDENPFPAWGFYSHPESIDALLKWLNPKGKRELALINQIKLLTTSMTSNMRKRNQELAKYGILDWFTSNKTTNGSADKSDEVGSNGNTQMADTKDMTTSGVYPPPIPSHLGHANSALGVTAQSSNVSYAGSSRASSIDKDGLGEATKTSGTSNSKSGPGNSRSTRRSGRAKKHSNNNGNTVECTPSRFYMGYSNHLAC</sequence>
<gene>
    <name evidence="7" type="ORF">H4219_000407</name>
</gene>
<feature type="compositionally biased region" description="Low complexity" evidence="5">
    <location>
        <begin position="1249"/>
        <end position="1264"/>
    </location>
</feature>
<evidence type="ECO:0000256" key="5">
    <source>
        <dbReference type="SAM" id="MobiDB-lite"/>
    </source>
</evidence>
<feature type="region of interest" description="Disordered" evidence="5">
    <location>
        <begin position="649"/>
        <end position="781"/>
    </location>
</feature>
<feature type="region of interest" description="Disordered" evidence="5">
    <location>
        <begin position="262"/>
        <end position="329"/>
    </location>
</feature>